<keyword evidence="14" id="KW-1185">Reference proteome</keyword>
<evidence type="ECO:0000256" key="5">
    <source>
        <dbReference type="ARBA" id="ARBA00022491"/>
    </source>
</evidence>
<evidence type="ECO:0000256" key="6">
    <source>
        <dbReference type="ARBA" id="ARBA00023015"/>
    </source>
</evidence>
<keyword evidence="5" id="KW-0678">Repressor</keyword>
<dbReference type="Gene3D" id="1.10.10.10">
    <property type="entry name" value="Winged helix-like DNA-binding domain superfamily/Winged helix DNA-binding domain"/>
    <property type="match status" value="1"/>
</dbReference>
<dbReference type="PANTHER" id="PTHR33238">
    <property type="entry name" value="IRON (METAL) DEPENDENT REPRESSOR, DTXR FAMILY"/>
    <property type="match status" value="1"/>
</dbReference>
<dbReference type="Pfam" id="PF02742">
    <property type="entry name" value="Fe_dep_repr_C"/>
    <property type="match status" value="1"/>
</dbReference>
<evidence type="ECO:0000256" key="9">
    <source>
        <dbReference type="ARBA" id="ARBA00023163"/>
    </source>
</evidence>
<dbReference type="GO" id="GO:0003677">
    <property type="term" value="F:DNA binding"/>
    <property type="evidence" value="ECO:0007669"/>
    <property type="project" value="UniProtKB-KW"/>
</dbReference>
<evidence type="ECO:0000256" key="10">
    <source>
        <dbReference type="ARBA" id="ARBA00023211"/>
    </source>
</evidence>
<dbReference type="InterPro" id="IPR022687">
    <property type="entry name" value="HTH_DTXR"/>
</dbReference>
<dbReference type="OrthoDB" id="9791355at2"/>
<dbReference type="InterPro" id="IPR036388">
    <property type="entry name" value="WH-like_DNA-bd_sf"/>
</dbReference>
<dbReference type="EMBL" id="FOIF01000091">
    <property type="protein sequence ID" value="SET22704.1"/>
    <property type="molecule type" value="Genomic_DNA"/>
</dbReference>
<name>A0A1I0CSY8_9FIRM</name>
<dbReference type="PANTHER" id="PTHR33238:SF11">
    <property type="entry name" value="TRANSCRIPTIONAL REGULATOR MNTR"/>
    <property type="match status" value="1"/>
</dbReference>
<protein>
    <recommendedName>
        <fullName evidence="11">Manganese transport regulator</fullName>
    </recommendedName>
</protein>
<dbReference type="InterPro" id="IPR001367">
    <property type="entry name" value="Fe_dep_repressor"/>
</dbReference>
<evidence type="ECO:0000256" key="3">
    <source>
        <dbReference type="ARBA" id="ARBA00011738"/>
    </source>
</evidence>
<proteinExistence type="inferred from homology"/>
<dbReference type="FunFam" id="1.10.10.10:FF:000189">
    <property type="entry name" value="HTH-type transcriptional regulator MntR"/>
    <property type="match status" value="1"/>
</dbReference>
<dbReference type="RefSeq" id="WP_091351596.1">
    <property type="nucleotide sequence ID" value="NZ_FOIF01000091.1"/>
</dbReference>
<keyword evidence="9" id="KW-0804">Transcription</keyword>
<dbReference type="InterPro" id="IPR036390">
    <property type="entry name" value="WH_DNA-bd_sf"/>
</dbReference>
<feature type="domain" description="HTH dtxR-type" evidence="12">
    <location>
        <begin position="22"/>
        <end position="83"/>
    </location>
</feature>
<dbReference type="AlphaFoldDB" id="A0A1I0CSY8"/>
<dbReference type="SUPFAM" id="SSF47979">
    <property type="entry name" value="Iron-dependent repressor protein, dimerization domain"/>
    <property type="match status" value="1"/>
</dbReference>
<dbReference type="GO" id="GO:0046983">
    <property type="term" value="F:protein dimerization activity"/>
    <property type="evidence" value="ECO:0007669"/>
    <property type="project" value="InterPro"/>
</dbReference>
<evidence type="ECO:0000256" key="7">
    <source>
        <dbReference type="ARBA" id="ARBA00023125"/>
    </source>
</evidence>
<evidence type="ECO:0000256" key="4">
    <source>
        <dbReference type="ARBA" id="ARBA00022490"/>
    </source>
</evidence>
<dbReference type="GO" id="GO:0003700">
    <property type="term" value="F:DNA-binding transcription factor activity"/>
    <property type="evidence" value="ECO:0007669"/>
    <property type="project" value="InterPro"/>
</dbReference>
<gene>
    <name evidence="13" type="ORF">SAMN03080614_10912</name>
</gene>
<dbReference type="InterPro" id="IPR050536">
    <property type="entry name" value="DtxR_MntR_Metal-Reg"/>
</dbReference>
<dbReference type="InterPro" id="IPR036421">
    <property type="entry name" value="Fe_dep_repressor_sf"/>
</dbReference>
<keyword evidence="8" id="KW-0010">Activator</keyword>
<dbReference type="GO" id="GO:0005737">
    <property type="term" value="C:cytoplasm"/>
    <property type="evidence" value="ECO:0007669"/>
    <property type="project" value="UniProtKB-SubCell"/>
</dbReference>
<evidence type="ECO:0000256" key="8">
    <source>
        <dbReference type="ARBA" id="ARBA00023159"/>
    </source>
</evidence>
<dbReference type="NCBIfam" id="NF003025">
    <property type="entry name" value="PRK03902.1"/>
    <property type="match status" value="1"/>
</dbReference>
<dbReference type="Proteomes" id="UP000243819">
    <property type="component" value="Unassembled WGS sequence"/>
</dbReference>
<dbReference type="STRING" id="1120990.SAMN03080614_10912"/>
<keyword evidence="4" id="KW-0963">Cytoplasm</keyword>
<comment type="subunit">
    <text evidence="3">Homodimer.</text>
</comment>
<evidence type="ECO:0000256" key="1">
    <source>
        <dbReference type="ARBA" id="ARBA00004496"/>
    </source>
</evidence>
<keyword evidence="7" id="KW-0238">DNA-binding</keyword>
<dbReference type="SUPFAM" id="SSF46785">
    <property type="entry name" value="Winged helix' DNA-binding domain"/>
    <property type="match status" value="1"/>
</dbReference>
<comment type="subcellular location">
    <subcellularLocation>
        <location evidence="1">Cytoplasm</location>
    </subcellularLocation>
</comment>
<comment type="similarity">
    <text evidence="2">Belongs to the DtxR/MntR family.</text>
</comment>
<dbReference type="Gene3D" id="1.10.60.10">
    <property type="entry name" value="Iron dependent repressor, metal binding and dimerisation domain"/>
    <property type="match status" value="1"/>
</dbReference>
<dbReference type="Pfam" id="PF01325">
    <property type="entry name" value="Fe_dep_repress"/>
    <property type="match status" value="1"/>
</dbReference>
<evidence type="ECO:0000256" key="2">
    <source>
        <dbReference type="ARBA" id="ARBA00007871"/>
    </source>
</evidence>
<keyword evidence="10" id="KW-0464">Manganese</keyword>
<dbReference type="InterPro" id="IPR022689">
    <property type="entry name" value="Iron_dep_repressor"/>
</dbReference>
<dbReference type="PROSITE" id="PS50944">
    <property type="entry name" value="HTH_DTXR"/>
    <property type="match status" value="1"/>
</dbReference>
<evidence type="ECO:0000259" key="12">
    <source>
        <dbReference type="PROSITE" id="PS50944"/>
    </source>
</evidence>
<reference evidence="14" key="1">
    <citation type="submission" date="2016-10" db="EMBL/GenBank/DDBJ databases">
        <authorList>
            <person name="Varghese N."/>
            <person name="Submissions S."/>
        </authorList>
    </citation>
    <scope>NUCLEOTIDE SEQUENCE [LARGE SCALE GENOMIC DNA]</scope>
    <source>
        <strain evidence="14">DSM 13577</strain>
    </source>
</reference>
<dbReference type="SMART" id="SM00529">
    <property type="entry name" value="HTH_DTXR"/>
    <property type="match status" value="1"/>
</dbReference>
<evidence type="ECO:0000313" key="14">
    <source>
        <dbReference type="Proteomes" id="UP000243819"/>
    </source>
</evidence>
<sequence>MEKNNFHTVRGYEVLLKNKNLLTSSMEDYLEMIYRIQKEKGLVRVKTLAEKLNVRDSSVTKMVQKLGSINLINYEKYGIVKLTEEGEQIGEYLLKRHIIVEEFLKVITNDEIKLMDVEMIEHNLDPKLLEHLNQLILFFENNPDVKERFSEFKRKNK</sequence>
<dbReference type="GO" id="GO:0046914">
    <property type="term" value="F:transition metal ion binding"/>
    <property type="evidence" value="ECO:0007669"/>
    <property type="project" value="InterPro"/>
</dbReference>
<organism evidence="13 14">
    <name type="scientific">Anaerobranca gottschalkii DSM 13577</name>
    <dbReference type="NCBI Taxonomy" id="1120990"/>
    <lineage>
        <taxon>Bacteria</taxon>
        <taxon>Bacillati</taxon>
        <taxon>Bacillota</taxon>
        <taxon>Clostridia</taxon>
        <taxon>Eubacteriales</taxon>
        <taxon>Proteinivoracaceae</taxon>
        <taxon>Anaerobranca</taxon>
    </lineage>
</organism>
<accession>A0A1I0CSY8</accession>
<evidence type="ECO:0000313" key="13">
    <source>
        <dbReference type="EMBL" id="SET22704.1"/>
    </source>
</evidence>
<keyword evidence="6" id="KW-0805">Transcription regulation</keyword>
<evidence type="ECO:0000256" key="11">
    <source>
        <dbReference type="ARBA" id="ARBA00032593"/>
    </source>
</evidence>